<dbReference type="Pfam" id="PF06764">
    <property type="entry name" value="DUF1223"/>
    <property type="match status" value="1"/>
</dbReference>
<dbReference type="RefSeq" id="WP_211874740.1">
    <property type="nucleotide sequence ID" value="NZ_JAAEDH010000013.1"/>
</dbReference>
<dbReference type="InterPro" id="IPR010634">
    <property type="entry name" value="DUF1223"/>
</dbReference>
<comment type="caution">
    <text evidence="2">The sequence shown here is derived from an EMBL/GenBank/DDBJ whole genome shotgun (WGS) entry which is preliminary data.</text>
</comment>
<organism evidence="2 3">
    <name type="scientific">Plastoroseomonas arctica</name>
    <dbReference type="NCBI Taxonomy" id="1509237"/>
    <lineage>
        <taxon>Bacteria</taxon>
        <taxon>Pseudomonadati</taxon>
        <taxon>Pseudomonadota</taxon>
        <taxon>Alphaproteobacteria</taxon>
        <taxon>Acetobacterales</taxon>
        <taxon>Acetobacteraceae</taxon>
        <taxon>Plastoroseomonas</taxon>
    </lineage>
</organism>
<dbReference type="PANTHER" id="PTHR36057:SF1">
    <property type="entry name" value="LIPOPROTEIN LIPID ATTACHMENT SITE-LIKE PROTEIN, PUTATIVE (DUF1223)-RELATED"/>
    <property type="match status" value="1"/>
</dbReference>
<reference evidence="2" key="2">
    <citation type="journal article" date="2021" name="Syst. Appl. Microbiol.">
        <title>Roseomonas hellenica sp. nov., isolated from roots of wild-growing Alkanna tinctoria.</title>
        <authorList>
            <person name="Rat A."/>
            <person name="Naranjo H.D."/>
            <person name="Lebbe L."/>
            <person name="Cnockaert M."/>
            <person name="Krigas N."/>
            <person name="Grigoriadou K."/>
            <person name="Maloupa E."/>
            <person name="Willems A."/>
        </authorList>
    </citation>
    <scope>NUCLEOTIDE SEQUENCE</scope>
    <source>
        <strain evidence="2">LMG 28251</strain>
    </source>
</reference>
<gene>
    <name evidence="2" type="ORF">GXW79_12520</name>
</gene>
<accession>A0AAF1JZL3</accession>
<name>A0AAF1JZL3_9PROT</name>
<dbReference type="SUPFAM" id="SSF52833">
    <property type="entry name" value="Thioredoxin-like"/>
    <property type="match status" value="1"/>
</dbReference>
<dbReference type="Proteomes" id="UP001196068">
    <property type="component" value="Unassembled WGS sequence"/>
</dbReference>
<feature type="chain" id="PRO_5042145950" evidence="1">
    <location>
        <begin position="21"/>
        <end position="224"/>
    </location>
</feature>
<sequence>MKRRSLLLAAPALAGFPARAQGAGPVVVELFTSQSCSSCPAADALLVELAQRAEVLALSFHVTYWDRLGWRDRFSLREATDRQRAYATTMGRNQVYTPQAVVQGRADAVGSDRAALLGAIGAARAATVPLRLVAGSDQVSLGIGAGIGAGGLWLVGYDRRHVTAIGAGENGGRTLTHANVVRSLARIGDWHGGAHQQSVARPAGERVAALLQAPDGGILGAATA</sequence>
<evidence type="ECO:0000256" key="1">
    <source>
        <dbReference type="SAM" id="SignalP"/>
    </source>
</evidence>
<proteinExistence type="predicted"/>
<keyword evidence="3" id="KW-1185">Reference proteome</keyword>
<evidence type="ECO:0000313" key="2">
    <source>
        <dbReference type="EMBL" id="MBR0655898.1"/>
    </source>
</evidence>
<dbReference type="PANTHER" id="PTHR36057">
    <property type="match status" value="1"/>
</dbReference>
<feature type="signal peptide" evidence="1">
    <location>
        <begin position="1"/>
        <end position="20"/>
    </location>
</feature>
<dbReference type="EMBL" id="JAAEDH010000013">
    <property type="protein sequence ID" value="MBR0655898.1"/>
    <property type="molecule type" value="Genomic_DNA"/>
</dbReference>
<dbReference type="InterPro" id="IPR036249">
    <property type="entry name" value="Thioredoxin-like_sf"/>
</dbReference>
<evidence type="ECO:0000313" key="3">
    <source>
        <dbReference type="Proteomes" id="UP001196068"/>
    </source>
</evidence>
<dbReference type="AlphaFoldDB" id="A0AAF1JZL3"/>
<protein>
    <submittedName>
        <fullName evidence="2">DUF1223 domain-containing protein</fullName>
    </submittedName>
</protein>
<reference evidence="2" key="1">
    <citation type="submission" date="2020-01" db="EMBL/GenBank/DDBJ databases">
        <authorList>
            <person name="Rat A."/>
        </authorList>
    </citation>
    <scope>NUCLEOTIDE SEQUENCE</scope>
    <source>
        <strain evidence="2">LMG 28251</strain>
    </source>
</reference>
<keyword evidence="1" id="KW-0732">Signal</keyword>